<dbReference type="PANTHER" id="PTHR34289:SF8">
    <property type="entry name" value="DUF819 DOMAIN-CONTAINING PROTEIN"/>
    <property type="match status" value="1"/>
</dbReference>
<organism evidence="2 3">
    <name type="scientific">Shewanella subflava</name>
    <dbReference type="NCBI Taxonomy" id="2986476"/>
    <lineage>
        <taxon>Bacteria</taxon>
        <taxon>Pseudomonadati</taxon>
        <taxon>Pseudomonadota</taxon>
        <taxon>Gammaproteobacteria</taxon>
        <taxon>Alteromonadales</taxon>
        <taxon>Shewanellaceae</taxon>
        <taxon>Shewanella</taxon>
    </lineage>
</organism>
<comment type="caution">
    <text evidence="2">The sequence shown here is derived from an EMBL/GenBank/DDBJ whole genome shotgun (WGS) entry which is preliminary data.</text>
</comment>
<proteinExistence type="predicted"/>
<dbReference type="PANTHER" id="PTHR34289">
    <property type="entry name" value="PROTEIN, PUTATIVE (DUF819)-RELATED"/>
    <property type="match status" value="1"/>
</dbReference>
<keyword evidence="3" id="KW-1185">Reference proteome</keyword>
<accession>A0ABT3IA95</accession>
<dbReference type="InterPro" id="IPR008537">
    <property type="entry name" value="DUF819"/>
</dbReference>
<keyword evidence="1" id="KW-0812">Transmembrane</keyword>
<feature type="transmembrane region" description="Helical" evidence="1">
    <location>
        <begin position="38"/>
        <end position="55"/>
    </location>
</feature>
<sequence>MTTSALVTNDATALGLLAAILGFVFYTSSSPHPFWQKFYKFIPALLLCYFLPSLLNTFGVVDGHASQLYFVASRYLLPACLVLLILSVDLKAILGLGPKAVIMFFTGTVGIVIGGPIALLLVSFIDPSLIGNNGPDAVWRGMTTLAGSWIGGGANQAAMKEIYDVGGEIFSVMVTVDVIVANIWMAVLLFMASKAKEIDAKTGADTRAIEVLKAKVEKYHAENARIPSQRDLMMIVAVGFSITGFAHLAADFLGPFFETHYPWTADYSLTSKFFWLVVIVTTIGLAMSFTPVRHLEAAGASKVATAFLYVLVATIGLHMDVTKIMDTPIYFLVGIVWMLVHAGFMLLVAKLIKAPLFYMAVGSQANVGGAASAPVVAAAFHPALAPVGVLLAVLGYALGTYMAWLCGQFLQIIGA</sequence>
<feature type="transmembrane region" description="Helical" evidence="1">
    <location>
        <begin position="232"/>
        <end position="253"/>
    </location>
</feature>
<dbReference type="Proteomes" id="UP001163714">
    <property type="component" value="Unassembled WGS sequence"/>
</dbReference>
<name>A0ABT3IA95_9GAMM</name>
<feature type="transmembrane region" description="Helical" evidence="1">
    <location>
        <begin position="75"/>
        <end position="94"/>
    </location>
</feature>
<protein>
    <submittedName>
        <fullName evidence="2">DUF819 family protein</fullName>
    </submittedName>
</protein>
<evidence type="ECO:0000313" key="2">
    <source>
        <dbReference type="EMBL" id="MCW3172981.1"/>
    </source>
</evidence>
<dbReference type="RefSeq" id="WP_264726500.1">
    <property type="nucleotide sequence ID" value="NZ_JAPDMX010000025.1"/>
</dbReference>
<feature type="transmembrane region" description="Helical" evidence="1">
    <location>
        <begin position="383"/>
        <end position="404"/>
    </location>
</feature>
<feature type="transmembrane region" description="Helical" evidence="1">
    <location>
        <begin position="299"/>
        <end position="317"/>
    </location>
</feature>
<gene>
    <name evidence="2" type="ORF">OHT75_10875</name>
</gene>
<feature type="transmembrane region" description="Helical" evidence="1">
    <location>
        <begin position="356"/>
        <end position="377"/>
    </location>
</feature>
<feature type="transmembrane region" description="Helical" evidence="1">
    <location>
        <begin position="329"/>
        <end position="349"/>
    </location>
</feature>
<evidence type="ECO:0000256" key="1">
    <source>
        <dbReference type="SAM" id="Phobius"/>
    </source>
</evidence>
<evidence type="ECO:0000313" key="3">
    <source>
        <dbReference type="Proteomes" id="UP001163714"/>
    </source>
</evidence>
<reference evidence="2" key="1">
    <citation type="submission" date="2022-10" db="EMBL/GenBank/DDBJ databases">
        <title>Shewanella flava sp. nov, isolated from the estuary of the Fenhe River into the Yellow River.</title>
        <authorList>
            <person name="Li Y."/>
        </authorList>
    </citation>
    <scope>NUCLEOTIDE SEQUENCE</scope>
    <source>
        <strain evidence="2">FYR11-62</strain>
    </source>
</reference>
<keyword evidence="1" id="KW-1133">Transmembrane helix</keyword>
<keyword evidence="1" id="KW-0472">Membrane</keyword>
<dbReference type="EMBL" id="JAPDMX010000025">
    <property type="protein sequence ID" value="MCW3172981.1"/>
    <property type="molecule type" value="Genomic_DNA"/>
</dbReference>
<feature type="transmembrane region" description="Helical" evidence="1">
    <location>
        <begin position="169"/>
        <end position="191"/>
    </location>
</feature>
<feature type="transmembrane region" description="Helical" evidence="1">
    <location>
        <begin position="101"/>
        <end position="125"/>
    </location>
</feature>
<feature type="transmembrane region" description="Helical" evidence="1">
    <location>
        <begin position="273"/>
        <end position="292"/>
    </location>
</feature>
<dbReference type="Pfam" id="PF05684">
    <property type="entry name" value="DUF819"/>
    <property type="match status" value="1"/>
</dbReference>
<feature type="transmembrane region" description="Helical" evidence="1">
    <location>
        <begin position="6"/>
        <end position="26"/>
    </location>
</feature>